<keyword evidence="1" id="KW-0812">Transmembrane</keyword>
<evidence type="ECO:0000313" key="2">
    <source>
        <dbReference type="EMBL" id="UGS27021.1"/>
    </source>
</evidence>
<feature type="transmembrane region" description="Helical" evidence="1">
    <location>
        <begin position="88"/>
        <end position="106"/>
    </location>
</feature>
<protein>
    <submittedName>
        <fullName evidence="2">Uncharacterized protein</fullName>
    </submittedName>
</protein>
<dbReference type="EMBL" id="CP082781">
    <property type="protein sequence ID" value="UGS27021.1"/>
    <property type="molecule type" value="Genomic_DNA"/>
</dbReference>
<organism evidence="2 3">
    <name type="scientific">Microbacterium resistens</name>
    <dbReference type="NCBI Taxonomy" id="156977"/>
    <lineage>
        <taxon>Bacteria</taxon>
        <taxon>Bacillati</taxon>
        <taxon>Actinomycetota</taxon>
        <taxon>Actinomycetes</taxon>
        <taxon>Micrococcales</taxon>
        <taxon>Microbacteriaceae</taxon>
        <taxon>Microbacterium</taxon>
    </lineage>
</organism>
<name>A0ABY3RT08_9MICO</name>
<feature type="transmembrane region" description="Helical" evidence="1">
    <location>
        <begin position="239"/>
        <end position="261"/>
    </location>
</feature>
<dbReference type="Proteomes" id="UP001199642">
    <property type="component" value="Chromosome"/>
</dbReference>
<feature type="transmembrane region" description="Helical" evidence="1">
    <location>
        <begin position="208"/>
        <end position="227"/>
    </location>
</feature>
<accession>A0ABY3RT08</accession>
<keyword evidence="3" id="KW-1185">Reference proteome</keyword>
<gene>
    <name evidence="2" type="ORF">K8F61_02070</name>
</gene>
<evidence type="ECO:0000256" key="1">
    <source>
        <dbReference type="SAM" id="Phobius"/>
    </source>
</evidence>
<keyword evidence="1" id="KW-0472">Membrane</keyword>
<keyword evidence="1" id="KW-1133">Transmembrane helix</keyword>
<evidence type="ECO:0000313" key="3">
    <source>
        <dbReference type="Proteomes" id="UP001199642"/>
    </source>
</evidence>
<feature type="transmembrane region" description="Helical" evidence="1">
    <location>
        <begin position="6"/>
        <end position="33"/>
    </location>
</feature>
<sequence length="342" mass="37614">MEDLTTILIGFGGLSVVACLVLSLVEFATVRIIRAPERRTFTYIRLAETQFQTIVAPAMGALLSGLFISISASFFYEGFTRETEDWRQAAGGLTFIAGAVALALTLRSALKGVGEPAALAKDPFTIRAAADEYVTQPREALLTPPVLTTQLAEWAAQIPARSLNVSANVESHRLTEALDRAADATGVRSIWPSFRVYVAALSRFPFRFGWPTLGLTVFCIGVLWYAFAFADFETRNPWAPLLASGIMIGIGALVTALYGVARGNRARLWHRVNRRALIDARDAIRQAEQARAVVVEEDARMQRVLTRADDYLRQHTPGSAPGGKRTVLRLRVGRLDLELSWH</sequence>
<proteinExistence type="predicted"/>
<feature type="transmembrane region" description="Helical" evidence="1">
    <location>
        <begin position="54"/>
        <end position="76"/>
    </location>
</feature>
<reference evidence="2 3" key="1">
    <citation type="submission" date="2023-01" db="EMBL/GenBank/DDBJ databases">
        <title>Characterization of estradiol degrading bacteria Microbacterium sp. MZT7 and reveal degrading genes through genome analysis.</title>
        <authorList>
            <person name="Hao P."/>
            <person name="Gao Y."/>
        </authorList>
    </citation>
    <scope>NUCLEOTIDE SEQUENCE [LARGE SCALE GENOMIC DNA]</scope>
    <source>
        <strain evidence="2 3">MZT7</strain>
    </source>
</reference>
<dbReference type="RefSeq" id="WP_231820522.1">
    <property type="nucleotide sequence ID" value="NZ_CP082781.1"/>
</dbReference>